<evidence type="ECO:0000313" key="2">
    <source>
        <dbReference type="Proteomes" id="UP001175211"/>
    </source>
</evidence>
<name>A0AA39T6I2_ARMTA</name>
<keyword evidence="2" id="KW-1185">Reference proteome</keyword>
<dbReference type="Proteomes" id="UP001175211">
    <property type="component" value="Unassembled WGS sequence"/>
</dbReference>
<proteinExistence type="predicted"/>
<dbReference type="GeneID" id="85354623"/>
<comment type="caution">
    <text evidence="1">The sequence shown here is derived from an EMBL/GenBank/DDBJ whole genome shotgun (WGS) entry which is preliminary data.</text>
</comment>
<dbReference type="AlphaFoldDB" id="A0AA39T6I2"/>
<dbReference type="RefSeq" id="XP_060338136.1">
    <property type="nucleotide sequence ID" value="XM_060471075.1"/>
</dbReference>
<accession>A0AA39T6I2</accession>
<evidence type="ECO:0000313" key="1">
    <source>
        <dbReference type="EMBL" id="KAK0467861.1"/>
    </source>
</evidence>
<reference evidence="1" key="1">
    <citation type="submission" date="2023-06" db="EMBL/GenBank/DDBJ databases">
        <authorList>
            <consortium name="Lawrence Berkeley National Laboratory"/>
            <person name="Ahrendt S."/>
            <person name="Sahu N."/>
            <person name="Indic B."/>
            <person name="Wong-Bajracharya J."/>
            <person name="Merenyi Z."/>
            <person name="Ke H.-M."/>
            <person name="Monk M."/>
            <person name="Kocsube S."/>
            <person name="Drula E."/>
            <person name="Lipzen A."/>
            <person name="Balint B."/>
            <person name="Henrissat B."/>
            <person name="Andreopoulos B."/>
            <person name="Martin F.M."/>
            <person name="Harder C.B."/>
            <person name="Rigling D."/>
            <person name="Ford K.L."/>
            <person name="Foster G.D."/>
            <person name="Pangilinan J."/>
            <person name="Papanicolaou A."/>
            <person name="Barry K."/>
            <person name="LaButti K."/>
            <person name="Viragh M."/>
            <person name="Koriabine M."/>
            <person name="Yan M."/>
            <person name="Riley R."/>
            <person name="Champramary S."/>
            <person name="Plett K.L."/>
            <person name="Tsai I.J."/>
            <person name="Slot J."/>
            <person name="Sipos G."/>
            <person name="Plett J."/>
            <person name="Nagy L.G."/>
            <person name="Grigoriev I.V."/>
        </authorList>
    </citation>
    <scope>NUCLEOTIDE SEQUENCE</scope>
    <source>
        <strain evidence="1">CCBAS 213</strain>
    </source>
</reference>
<organism evidence="1 2">
    <name type="scientific">Armillaria tabescens</name>
    <name type="common">Ringless honey mushroom</name>
    <name type="synonym">Agaricus tabescens</name>
    <dbReference type="NCBI Taxonomy" id="1929756"/>
    <lineage>
        <taxon>Eukaryota</taxon>
        <taxon>Fungi</taxon>
        <taxon>Dikarya</taxon>
        <taxon>Basidiomycota</taxon>
        <taxon>Agaricomycotina</taxon>
        <taxon>Agaricomycetes</taxon>
        <taxon>Agaricomycetidae</taxon>
        <taxon>Agaricales</taxon>
        <taxon>Marasmiineae</taxon>
        <taxon>Physalacriaceae</taxon>
        <taxon>Desarmillaria</taxon>
    </lineage>
</organism>
<gene>
    <name evidence="1" type="ORF">EV420DRAFT_1501642</name>
</gene>
<sequence length="152" mass="16933">MPVHIQKWMDAGYSAQSSSFIRACKTLLESAIDFSFGEVLDTEYADGDQLPTTLKEMIHGLDERQKGWVYNYFLIKEPGESSSDSDSDAWSDQISLSLITKTDSQSSNESGVSESIKTGVSNAIESEFLFGKKNSDVLLTFECSHPQERGYH</sequence>
<dbReference type="EMBL" id="JAUEPS010000002">
    <property type="protein sequence ID" value="KAK0467861.1"/>
    <property type="molecule type" value="Genomic_DNA"/>
</dbReference>
<protein>
    <submittedName>
        <fullName evidence="1">Uncharacterized protein</fullName>
    </submittedName>
</protein>